<proteinExistence type="predicted"/>
<dbReference type="PANTHER" id="PTHR36318">
    <property type="entry name" value="OS06G0581300 PROTEIN"/>
    <property type="match status" value="1"/>
</dbReference>
<accession>A0AAX6DQI7</accession>
<dbReference type="EMBL" id="JANAVB010042618">
    <property type="protein sequence ID" value="KAJ6793955.1"/>
    <property type="molecule type" value="Genomic_DNA"/>
</dbReference>
<dbReference type="InterPro" id="IPR009943">
    <property type="entry name" value="DUF1475"/>
</dbReference>
<keyword evidence="1" id="KW-0812">Transmembrane</keyword>
<feature type="transmembrane region" description="Helical" evidence="1">
    <location>
        <begin position="72"/>
        <end position="93"/>
    </location>
</feature>
<feature type="transmembrane region" description="Helical" evidence="1">
    <location>
        <begin position="9"/>
        <end position="31"/>
    </location>
</feature>
<evidence type="ECO:0008006" key="4">
    <source>
        <dbReference type="Google" id="ProtNLM"/>
    </source>
</evidence>
<feature type="transmembrane region" description="Helical" evidence="1">
    <location>
        <begin position="150"/>
        <end position="177"/>
    </location>
</feature>
<dbReference type="Pfam" id="PF07343">
    <property type="entry name" value="DUF1475"/>
    <property type="match status" value="2"/>
</dbReference>
<gene>
    <name evidence="2" type="ORF">M6B38_233215</name>
</gene>
<protein>
    <recommendedName>
        <fullName evidence="4">Transmembrane protein</fullName>
    </recommendedName>
</protein>
<name>A0AAX6DQI7_IRIPA</name>
<keyword evidence="1" id="KW-0472">Membrane</keyword>
<dbReference type="Proteomes" id="UP001140949">
    <property type="component" value="Unassembled WGS sequence"/>
</dbReference>
<evidence type="ECO:0000313" key="2">
    <source>
        <dbReference type="EMBL" id="KAJ6793955.1"/>
    </source>
</evidence>
<feature type="transmembrane region" description="Helical" evidence="1">
    <location>
        <begin position="43"/>
        <end position="65"/>
    </location>
</feature>
<evidence type="ECO:0000256" key="1">
    <source>
        <dbReference type="SAM" id="Phobius"/>
    </source>
</evidence>
<keyword evidence="1" id="KW-1133">Transmembrane helix</keyword>
<reference evidence="2" key="2">
    <citation type="submission" date="2023-04" db="EMBL/GenBank/DDBJ databases">
        <authorList>
            <person name="Bruccoleri R.E."/>
            <person name="Oakeley E.J."/>
            <person name="Faust A.-M."/>
            <person name="Dessus-Babus S."/>
            <person name="Altorfer M."/>
            <person name="Burckhardt D."/>
            <person name="Oertli M."/>
            <person name="Naumann U."/>
            <person name="Petersen F."/>
            <person name="Wong J."/>
        </authorList>
    </citation>
    <scope>NUCLEOTIDE SEQUENCE</scope>
    <source>
        <strain evidence="2">GSM-AAB239-AS_SAM_17_03QT</strain>
        <tissue evidence="2">Leaf</tissue>
    </source>
</reference>
<sequence>MVVCTRSVIAWRILFVAMGCSMLAALLYTLITDGSPFRRELLTPFFVIKKNLMVLLSGTKPVLLVMEGLNRWLSAILIDFYVKVVPISIWVVYKEQTWFGAFLWVALLVCFGSITTCTYIAKQFFDISLQEPVYDPVSHVLLRNDRERKLMCFSVVFGRVLFSMLAVMMLVIIIYTAVTDGLPFRMELLTPWMTATLVDTFIHSVVLSVWVAHKEMTWTSAIVWICLSFCCGSTVTCAYIAIQLFQLSCQDPMFHILLDSPNKYAFTPSK</sequence>
<keyword evidence="3" id="KW-1185">Reference proteome</keyword>
<feature type="transmembrane region" description="Helical" evidence="1">
    <location>
        <begin position="222"/>
        <end position="242"/>
    </location>
</feature>
<feature type="transmembrane region" description="Helical" evidence="1">
    <location>
        <begin position="189"/>
        <end position="210"/>
    </location>
</feature>
<dbReference type="AlphaFoldDB" id="A0AAX6DQI7"/>
<reference evidence="2" key="1">
    <citation type="journal article" date="2023" name="GigaByte">
        <title>Genome assembly of the bearded iris, Iris pallida Lam.</title>
        <authorList>
            <person name="Bruccoleri R.E."/>
            <person name="Oakeley E.J."/>
            <person name="Faust A.M.E."/>
            <person name="Altorfer M."/>
            <person name="Dessus-Babus S."/>
            <person name="Burckhardt D."/>
            <person name="Oertli M."/>
            <person name="Naumann U."/>
            <person name="Petersen F."/>
            <person name="Wong J."/>
        </authorList>
    </citation>
    <scope>NUCLEOTIDE SEQUENCE</scope>
    <source>
        <strain evidence="2">GSM-AAB239-AS_SAM_17_03QT</strain>
    </source>
</reference>
<evidence type="ECO:0000313" key="3">
    <source>
        <dbReference type="Proteomes" id="UP001140949"/>
    </source>
</evidence>
<comment type="caution">
    <text evidence="2">The sequence shown here is derived from an EMBL/GenBank/DDBJ whole genome shotgun (WGS) entry which is preliminary data.</text>
</comment>
<dbReference type="PANTHER" id="PTHR36318:SF3">
    <property type="entry name" value="OS06G0581300 PROTEIN"/>
    <property type="match status" value="1"/>
</dbReference>
<organism evidence="2 3">
    <name type="scientific">Iris pallida</name>
    <name type="common">Sweet iris</name>
    <dbReference type="NCBI Taxonomy" id="29817"/>
    <lineage>
        <taxon>Eukaryota</taxon>
        <taxon>Viridiplantae</taxon>
        <taxon>Streptophyta</taxon>
        <taxon>Embryophyta</taxon>
        <taxon>Tracheophyta</taxon>
        <taxon>Spermatophyta</taxon>
        <taxon>Magnoliopsida</taxon>
        <taxon>Liliopsida</taxon>
        <taxon>Asparagales</taxon>
        <taxon>Iridaceae</taxon>
        <taxon>Iridoideae</taxon>
        <taxon>Irideae</taxon>
        <taxon>Iris</taxon>
    </lineage>
</organism>
<feature type="transmembrane region" description="Helical" evidence="1">
    <location>
        <begin position="99"/>
        <end position="121"/>
    </location>
</feature>